<dbReference type="Pfam" id="PF10304">
    <property type="entry name" value="RTP1_C2"/>
    <property type="match status" value="1"/>
</dbReference>
<feature type="domain" description="TANGO6 HEAT repeat" evidence="5">
    <location>
        <begin position="1"/>
        <end position="208"/>
    </location>
</feature>
<dbReference type="PANTHER" id="PTHR20959:SF1">
    <property type="entry name" value="TRANSPORT AND GOLGI ORGANIZATION PROTEIN 6 HOMOLOG"/>
    <property type="match status" value="1"/>
</dbReference>
<feature type="domain" description="RNA polymerase II assembly factor Rtp1 C-terminal" evidence="4">
    <location>
        <begin position="375"/>
        <end position="482"/>
    </location>
</feature>
<feature type="domain" description="RNA polymerase II assembly factor Rtp1 C-terminal" evidence="3">
    <location>
        <begin position="574"/>
        <end position="606"/>
    </location>
</feature>
<accession>A0ABD0YAJ0</accession>
<comment type="caution">
    <text evidence="6">The sequence shown here is derived from an EMBL/GenBank/DDBJ whole genome shotgun (WGS) entry which is preliminary data.</text>
</comment>
<dbReference type="Gene3D" id="1.25.10.10">
    <property type="entry name" value="Leucine-rich Repeat Variant"/>
    <property type="match status" value="1"/>
</dbReference>
<evidence type="ECO:0008006" key="8">
    <source>
        <dbReference type="Google" id="ProtNLM"/>
    </source>
</evidence>
<evidence type="ECO:0000256" key="2">
    <source>
        <dbReference type="ARBA" id="ARBA00022737"/>
    </source>
</evidence>
<protein>
    <recommendedName>
        <fullName evidence="8">Transport and Golgi organization protein 6 homolog</fullName>
    </recommendedName>
</protein>
<dbReference type="AlphaFoldDB" id="A0ABD0YAJ0"/>
<dbReference type="EMBL" id="JBFDAA010000011">
    <property type="protein sequence ID" value="KAL1124262.1"/>
    <property type="molecule type" value="Genomic_DNA"/>
</dbReference>
<comment type="similarity">
    <text evidence="1">Belongs to the Tango6 family.</text>
</comment>
<name>A0ABD0YAJ0_9HEMI</name>
<reference evidence="6 7" key="1">
    <citation type="submission" date="2024-07" db="EMBL/GenBank/DDBJ databases">
        <title>Chromosome-level genome assembly of the water stick insect Ranatra chinensis (Heteroptera: Nepidae).</title>
        <authorList>
            <person name="Liu X."/>
        </authorList>
    </citation>
    <scope>NUCLEOTIDE SEQUENCE [LARGE SCALE GENOMIC DNA]</scope>
    <source>
        <strain evidence="6">Cailab_2021Rc</strain>
        <tissue evidence="6">Muscle</tissue>
    </source>
</reference>
<dbReference type="InterPro" id="IPR016024">
    <property type="entry name" value="ARM-type_fold"/>
</dbReference>
<dbReference type="SUPFAM" id="SSF48371">
    <property type="entry name" value="ARM repeat"/>
    <property type="match status" value="1"/>
</dbReference>
<keyword evidence="7" id="KW-1185">Reference proteome</keyword>
<evidence type="ECO:0000259" key="5">
    <source>
        <dbReference type="Pfam" id="PF23565"/>
    </source>
</evidence>
<evidence type="ECO:0000313" key="6">
    <source>
        <dbReference type="EMBL" id="KAL1124262.1"/>
    </source>
</evidence>
<dbReference type="PANTHER" id="PTHR20959">
    <property type="entry name" value="TRANSPORT AND GOLGI ORGANIZATION PROTEIN 6 FAMILY MEMBER"/>
    <property type="match status" value="1"/>
</dbReference>
<gene>
    <name evidence="6" type="ORF">AAG570_002032</name>
</gene>
<dbReference type="InterPro" id="IPR039600">
    <property type="entry name" value="TANGO6/Rtp1"/>
</dbReference>
<keyword evidence="2" id="KW-0677">Repeat</keyword>
<dbReference type="InterPro" id="IPR019451">
    <property type="entry name" value="Rtp1_C1"/>
</dbReference>
<sequence length="630" mass="68940">MADGGVVATVKAILDVVGLASDSPRHAHNVSVLARLIVTPHTKDPEGYYRQICPEVISLLTSPEPHFVQVSVMCLRSLHGSKPDLFSRYFLDPMVRPLREPSGEGEVSTCVDRLYNCFAIPSSEMWSLPKRKLVPLAGPLFQLHFKVCRSVCKLKSKAEDLAWNCLREAEGAELEAVLEAAILTGGGIGFEFGGEGGVVSVTTANPPEFEEASDNLLDLVAVHDSEGRVKARLFNKSLQCLADCSTGLSWRLLAAKLLSVLSIEPQVYDAVNRDPKDLIAFLKTLLIESSDPEIISIGLMVLGAVLGDTTAAPGRDWTLFSTLAAPLRTLKDLPGMDNLQLKMLAEETYCLILTHGVVTKDVVDAKEVTGGGVCDQAIKEACDPLLPVRAHALRVLAKLVLTGDLTAKIKKQTILCLFKENLKDSDSYLYLSAVEGLASMGSVFPEEVLLALLEQYVACKETELRLKVGEVLIRVTRNMGELVYNYKAELLNAMLHGCRDPEPLVRSSSLSNLGELCKILAFHIGVFTIEIFDCVQSIFLNDKAPEARRAAIMVLTLLLKGLGTSALSVLEPVLLEMYRGLKKAYVLEKDDVARLQAQLALEEISALTKQYLMPEQSFNKRIYVLDPPHS</sequence>
<dbReference type="Pfam" id="PF02985">
    <property type="entry name" value="HEAT"/>
    <property type="match status" value="1"/>
</dbReference>
<dbReference type="Proteomes" id="UP001558652">
    <property type="component" value="Unassembled WGS sequence"/>
</dbReference>
<evidence type="ECO:0000256" key="1">
    <source>
        <dbReference type="ARBA" id="ARBA00005724"/>
    </source>
</evidence>
<evidence type="ECO:0000313" key="7">
    <source>
        <dbReference type="Proteomes" id="UP001558652"/>
    </source>
</evidence>
<proteinExistence type="inferred from homology"/>
<organism evidence="6 7">
    <name type="scientific">Ranatra chinensis</name>
    <dbReference type="NCBI Taxonomy" id="642074"/>
    <lineage>
        <taxon>Eukaryota</taxon>
        <taxon>Metazoa</taxon>
        <taxon>Ecdysozoa</taxon>
        <taxon>Arthropoda</taxon>
        <taxon>Hexapoda</taxon>
        <taxon>Insecta</taxon>
        <taxon>Pterygota</taxon>
        <taxon>Neoptera</taxon>
        <taxon>Paraneoptera</taxon>
        <taxon>Hemiptera</taxon>
        <taxon>Heteroptera</taxon>
        <taxon>Panheteroptera</taxon>
        <taxon>Nepomorpha</taxon>
        <taxon>Nepidae</taxon>
        <taxon>Ranatrinae</taxon>
        <taxon>Ranatra</taxon>
    </lineage>
</organism>
<dbReference type="InterPro" id="IPR057407">
    <property type="entry name" value="HEAT_TANGO6"/>
</dbReference>
<evidence type="ECO:0000259" key="4">
    <source>
        <dbReference type="Pfam" id="PF10363"/>
    </source>
</evidence>
<dbReference type="InterPro" id="IPR000357">
    <property type="entry name" value="HEAT"/>
</dbReference>
<dbReference type="InterPro" id="IPR011989">
    <property type="entry name" value="ARM-like"/>
</dbReference>
<dbReference type="Pfam" id="PF23565">
    <property type="entry name" value="ARM_TANGO6"/>
    <property type="match status" value="1"/>
</dbReference>
<evidence type="ECO:0000259" key="3">
    <source>
        <dbReference type="Pfam" id="PF10304"/>
    </source>
</evidence>
<dbReference type="Pfam" id="PF10363">
    <property type="entry name" value="RTP1_C1"/>
    <property type="match status" value="1"/>
</dbReference>
<dbReference type="InterPro" id="IPR019414">
    <property type="entry name" value="Rtp1_C2"/>
</dbReference>